<evidence type="ECO:0000256" key="3">
    <source>
        <dbReference type="ARBA" id="ARBA00022692"/>
    </source>
</evidence>
<keyword evidence="8" id="KW-1185">Reference proteome</keyword>
<organism evidence="7 8">
    <name type="scientific">Gnathostoma spinigerum</name>
    <dbReference type="NCBI Taxonomy" id="75299"/>
    <lineage>
        <taxon>Eukaryota</taxon>
        <taxon>Metazoa</taxon>
        <taxon>Ecdysozoa</taxon>
        <taxon>Nematoda</taxon>
        <taxon>Chromadorea</taxon>
        <taxon>Rhabditida</taxon>
        <taxon>Spirurina</taxon>
        <taxon>Gnathostomatomorpha</taxon>
        <taxon>Gnathostomatoidea</taxon>
        <taxon>Gnathostomatidae</taxon>
        <taxon>Gnathostoma</taxon>
    </lineage>
</organism>
<feature type="transmembrane region" description="Helical" evidence="6">
    <location>
        <begin position="117"/>
        <end position="143"/>
    </location>
</feature>
<feature type="transmembrane region" description="Helical" evidence="6">
    <location>
        <begin position="155"/>
        <end position="174"/>
    </location>
</feature>
<protein>
    <recommendedName>
        <fullName evidence="9">Major facilitator superfamily (MFS) profile domain-containing protein</fullName>
    </recommendedName>
</protein>
<dbReference type="Gene3D" id="1.20.1250.20">
    <property type="entry name" value="MFS general substrate transporter like domains"/>
    <property type="match status" value="1"/>
</dbReference>
<feature type="transmembrane region" description="Helical" evidence="6">
    <location>
        <begin position="281"/>
        <end position="303"/>
    </location>
</feature>
<evidence type="ECO:0000313" key="7">
    <source>
        <dbReference type="EMBL" id="MFH4977247.1"/>
    </source>
</evidence>
<feature type="transmembrane region" description="Helical" evidence="6">
    <location>
        <begin position="26"/>
        <end position="49"/>
    </location>
</feature>
<name>A0ABD6ED98_9BILA</name>
<dbReference type="InterPro" id="IPR011701">
    <property type="entry name" value="MFS"/>
</dbReference>
<keyword evidence="2" id="KW-0813">Transport</keyword>
<feature type="transmembrane region" description="Helical" evidence="6">
    <location>
        <begin position="194"/>
        <end position="218"/>
    </location>
</feature>
<dbReference type="PANTHER" id="PTHR23510:SF3">
    <property type="entry name" value="MAJOR FACILITATOR SUPERFAMILY DOMAIN-CONTAINING PROTEIN 8"/>
    <property type="match status" value="1"/>
</dbReference>
<reference evidence="7 8" key="1">
    <citation type="submission" date="2024-08" db="EMBL/GenBank/DDBJ databases">
        <title>Gnathostoma spinigerum genome.</title>
        <authorList>
            <person name="Gonzalez-Bertolin B."/>
            <person name="Monzon S."/>
            <person name="Zaballos A."/>
            <person name="Jimenez P."/>
            <person name="Dekumyoy P."/>
            <person name="Varona S."/>
            <person name="Cuesta I."/>
            <person name="Sumanam S."/>
            <person name="Adisakwattana P."/>
            <person name="Gasser R.B."/>
            <person name="Hernandez-Gonzalez A."/>
            <person name="Young N.D."/>
            <person name="Perteguer M.J."/>
        </authorList>
    </citation>
    <scope>NUCLEOTIDE SEQUENCE [LARGE SCALE GENOMIC DNA]</scope>
    <source>
        <strain evidence="7">AL3</strain>
        <tissue evidence="7">Liver</tissue>
    </source>
</reference>
<dbReference type="Pfam" id="PF07690">
    <property type="entry name" value="MFS_1"/>
    <property type="match status" value="1"/>
</dbReference>
<feature type="transmembrane region" description="Helical" evidence="6">
    <location>
        <begin position="61"/>
        <end position="82"/>
    </location>
</feature>
<dbReference type="SUPFAM" id="SSF103473">
    <property type="entry name" value="MFS general substrate transporter"/>
    <property type="match status" value="1"/>
</dbReference>
<feature type="transmembrane region" description="Helical" evidence="6">
    <location>
        <begin position="94"/>
        <end position="111"/>
    </location>
</feature>
<comment type="caution">
    <text evidence="7">The sequence shown here is derived from an EMBL/GenBank/DDBJ whole genome shotgun (WGS) entry which is preliminary data.</text>
</comment>
<keyword evidence="4 6" id="KW-1133">Transmembrane helix</keyword>
<dbReference type="PANTHER" id="PTHR23510">
    <property type="entry name" value="INNER MEMBRANE TRANSPORT PROTEIN YAJR"/>
    <property type="match status" value="1"/>
</dbReference>
<evidence type="ECO:0000256" key="1">
    <source>
        <dbReference type="ARBA" id="ARBA00004127"/>
    </source>
</evidence>
<feature type="non-terminal residue" evidence="7">
    <location>
        <position position="456"/>
    </location>
</feature>
<evidence type="ECO:0000313" key="8">
    <source>
        <dbReference type="Proteomes" id="UP001608902"/>
    </source>
</evidence>
<feature type="transmembrane region" description="Helical" evidence="6">
    <location>
        <begin position="239"/>
        <end position="261"/>
    </location>
</feature>
<proteinExistence type="predicted"/>
<feature type="transmembrane region" description="Helical" evidence="6">
    <location>
        <begin position="378"/>
        <end position="400"/>
    </location>
</feature>
<dbReference type="EMBL" id="JBGFUD010002166">
    <property type="protein sequence ID" value="MFH4977247.1"/>
    <property type="molecule type" value="Genomic_DNA"/>
</dbReference>
<evidence type="ECO:0000256" key="6">
    <source>
        <dbReference type="SAM" id="Phobius"/>
    </source>
</evidence>
<dbReference type="InterPro" id="IPR036259">
    <property type="entry name" value="MFS_trans_sf"/>
</dbReference>
<keyword evidence="5 6" id="KW-0472">Membrane</keyword>
<dbReference type="Proteomes" id="UP001608902">
    <property type="component" value="Unassembled WGS sequence"/>
</dbReference>
<dbReference type="GO" id="GO:0012505">
    <property type="term" value="C:endomembrane system"/>
    <property type="evidence" value="ECO:0007669"/>
    <property type="project" value="UniProtKB-SubCell"/>
</dbReference>
<gene>
    <name evidence="7" type="ORF">AB6A40_003956</name>
</gene>
<feature type="transmembrane region" description="Helical" evidence="6">
    <location>
        <begin position="315"/>
        <end position="335"/>
    </location>
</feature>
<accession>A0ABD6ED98</accession>
<evidence type="ECO:0008006" key="9">
    <source>
        <dbReference type="Google" id="ProtNLM"/>
    </source>
</evidence>
<keyword evidence="3 6" id="KW-0812">Transmembrane</keyword>
<dbReference type="CDD" id="cd17326">
    <property type="entry name" value="MFS_MFSD8"/>
    <property type="match status" value="1"/>
</dbReference>
<evidence type="ECO:0000256" key="2">
    <source>
        <dbReference type="ARBA" id="ARBA00022448"/>
    </source>
</evidence>
<evidence type="ECO:0000256" key="4">
    <source>
        <dbReference type="ARBA" id="ARBA00022989"/>
    </source>
</evidence>
<dbReference type="InterPro" id="IPR051068">
    <property type="entry name" value="MFS_Domain-Containing_Protein"/>
</dbReference>
<sequence length="456" mass="50830">MEKFTISGKAVEKELSNRKTPWRSLYLSYLTQTFAGIQTSVYITSMWPYYMTLDPGADFKFFGWMFATYSGGQMLASWLFGLWNQKTMSTTQPACCGLLLMAVGNLVYFMLPAMKGYATWLMLLSRFLVGFGSGNVALLRGYCAMASTLEDRTRAMALATGSFVVGIALGPAIQSSMTPIGLEGFHIKSFLFNMYTVPALLMVVVAVAGIGVLLVFFTEDYVGVVTHMQNDPFTVVPKFDKLPVIICMYFWFVVNSVATSIELLATPLTIALYNWTSEQAVMYTGIMNFISCAIDVFNYGVLSFTRVGKLDKRKLLMFGIFTFAGYFVFTLPWPFYGGKLDYIQTASNSTKEDASHSGGCFRRFTWCESTTRIPLPVYLFSFIVFFGFGFPYMVAPLGTLFSEILGPRKQGIMQGLFEVIGCLARGFGPMILTSLYEASGYLWPTVVHLTMLLIAL</sequence>
<dbReference type="AlphaFoldDB" id="A0ABD6ED98"/>
<comment type="subcellular location">
    <subcellularLocation>
        <location evidence="1">Endomembrane system</location>
        <topology evidence="1">Multi-pass membrane protein</topology>
    </subcellularLocation>
</comment>
<evidence type="ECO:0000256" key="5">
    <source>
        <dbReference type="ARBA" id="ARBA00023136"/>
    </source>
</evidence>